<accession>A0A9Q0KZC3</accession>
<dbReference type="InterPro" id="IPR027417">
    <property type="entry name" value="P-loop_NTPase"/>
</dbReference>
<dbReference type="Gene3D" id="3.40.50.300">
    <property type="entry name" value="P-loop containing nucleotide triphosphate hydrolases"/>
    <property type="match status" value="1"/>
</dbReference>
<name>A0A9Q0KZC3_9MAGN</name>
<dbReference type="OrthoDB" id="10612106at2759"/>
<reference evidence="1" key="1">
    <citation type="journal article" date="2023" name="Plant J.">
        <title>The genome of the king protea, Protea cynaroides.</title>
        <authorList>
            <person name="Chang J."/>
            <person name="Duong T.A."/>
            <person name="Schoeman C."/>
            <person name="Ma X."/>
            <person name="Roodt D."/>
            <person name="Barker N."/>
            <person name="Li Z."/>
            <person name="Van de Peer Y."/>
            <person name="Mizrachi E."/>
        </authorList>
    </citation>
    <scope>NUCLEOTIDE SEQUENCE</scope>
    <source>
        <tissue evidence="1">Young leaves</tissue>
    </source>
</reference>
<gene>
    <name evidence="1" type="ORF">NE237_010313</name>
</gene>
<proteinExistence type="predicted"/>
<keyword evidence="2" id="KW-1185">Reference proteome</keyword>
<protein>
    <submittedName>
        <fullName evidence="1">Uncharacterized protein</fullName>
    </submittedName>
</protein>
<dbReference type="EMBL" id="JAMYWD010000002">
    <property type="protein sequence ID" value="KAJ4979533.1"/>
    <property type="molecule type" value="Genomic_DNA"/>
</dbReference>
<dbReference type="Proteomes" id="UP001141806">
    <property type="component" value="Unassembled WGS sequence"/>
</dbReference>
<sequence length="212" mass="23996">MVPGIRAKDLHTTPETQNQVQSVRWTSGIPSLSWILDRPWFCLPCLGFRNVVDAGLEDFKARLANYEKVYEPVEEGSYIKMIDMASGHGGQIEEHVHARGESCENEKKHRNKKEGFLQGRWRKREADTRGDEAVERRMLQMRWFMVVEVLPSCSRCLVTGVPGCPCRSLVLPLLLLQVSTGFHCKLSLQITAALISNTQILTPTKAAMVLFK</sequence>
<organism evidence="1 2">
    <name type="scientific">Protea cynaroides</name>
    <dbReference type="NCBI Taxonomy" id="273540"/>
    <lineage>
        <taxon>Eukaryota</taxon>
        <taxon>Viridiplantae</taxon>
        <taxon>Streptophyta</taxon>
        <taxon>Embryophyta</taxon>
        <taxon>Tracheophyta</taxon>
        <taxon>Spermatophyta</taxon>
        <taxon>Magnoliopsida</taxon>
        <taxon>Proteales</taxon>
        <taxon>Proteaceae</taxon>
        <taxon>Protea</taxon>
    </lineage>
</organism>
<evidence type="ECO:0000313" key="2">
    <source>
        <dbReference type="Proteomes" id="UP001141806"/>
    </source>
</evidence>
<evidence type="ECO:0000313" key="1">
    <source>
        <dbReference type="EMBL" id="KAJ4979533.1"/>
    </source>
</evidence>
<comment type="caution">
    <text evidence="1">The sequence shown here is derived from an EMBL/GenBank/DDBJ whole genome shotgun (WGS) entry which is preliminary data.</text>
</comment>
<dbReference type="AlphaFoldDB" id="A0A9Q0KZC3"/>